<proteinExistence type="predicted"/>
<evidence type="ECO:0000256" key="9">
    <source>
        <dbReference type="ARBA" id="ARBA00022989"/>
    </source>
</evidence>
<evidence type="ECO:0000313" key="15">
    <source>
        <dbReference type="EMBL" id="CAD7456756.1"/>
    </source>
</evidence>
<dbReference type="GO" id="GO:0043235">
    <property type="term" value="C:receptor complex"/>
    <property type="evidence" value="ECO:0007669"/>
    <property type="project" value="TreeGrafter"/>
</dbReference>
<keyword evidence="11 14" id="KW-1015">Disulfide bond</keyword>
<keyword evidence="3" id="KW-1003">Cell membrane</keyword>
<accession>A0A7R9NU94</accession>
<evidence type="ECO:0000256" key="1">
    <source>
        <dbReference type="ARBA" id="ARBA00004251"/>
    </source>
</evidence>
<feature type="disulfide bond" evidence="14">
    <location>
        <begin position="101"/>
        <end position="119"/>
    </location>
</feature>
<keyword evidence="9" id="KW-1133">Transmembrane helix</keyword>
<keyword evidence="7" id="KW-0812">Transmembrane</keyword>
<reference evidence="15" key="1">
    <citation type="submission" date="2020-11" db="EMBL/GenBank/DDBJ databases">
        <authorList>
            <person name="Tran Van P."/>
        </authorList>
    </citation>
    <scope>NUCLEOTIDE SEQUENCE</scope>
</reference>
<keyword evidence="13" id="KW-0325">Glycoprotein</keyword>
<evidence type="ECO:0000256" key="5">
    <source>
        <dbReference type="ARBA" id="ARBA00022536"/>
    </source>
</evidence>
<feature type="disulfide bond" evidence="14">
    <location>
        <begin position="10"/>
        <end position="22"/>
    </location>
</feature>
<keyword evidence="5" id="KW-0245">EGF-like domain</keyword>
<dbReference type="FunFam" id="4.10.400.10:FF:000065">
    <property type="entry name" value="Transmembrane protease serine 7"/>
    <property type="match status" value="1"/>
</dbReference>
<dbReference type="Gene3D" id="4.10.400.10">
    <property type="entry name" value="Low-density Lipoprotein Receptor"/>
    <property type="match status" value="3"/>
</dbReference>
<dbReference type="InterPro" id="IPR051221">
    <property type="entry name" value="LDLR-related"/>
</dbReference>
<sequence>MLCVAETRTCSDKEFTCNDGRCIPSRWQCDNEKDCADHSDEDPKTCREYFHPSLGFSLVRDECAVHSTHCLSDTWASSGSTLLQFGTTAQKRSCELNMFECAPGVCISPAWVCDGQPDCVDARDEFNCRQKVCSPEEFTCRSQLGECVPLTWMCDDNADCSDGSDEKACSKLGLPYSHVACPARLLVH</sequence>
<keyword evidence="10" id="KW-0472">Membrane</keyword>
<evidence type="ECO:0000256" key="8">
    <source>
        <dbReference type="ARBA" id="ARBA00022737"/>
    </source>
</evidence>
<evidence type="ECO:0000256" key="4">
    <source>
        <dbReference type="ARBA" id="ARBA00022525"/>
    </source>
</evidence>
<protein>
    <submittedName>
        <fullName evidence="15">Uncharacterized protein</fullName>
    </submittedName>
</protein>
<dbReference type="InterPro" id="IPR002172">
    <property type="entry name" value="LDrepeatLR_classA_rpt"/>
</dbReference>
<dbReference type="FunFam" id="4.10.400.10:FF:000113">
    <property type="entry name" value="Low-density lipoprotein receptor-related protein 8"/>
    <property type="match status" value="1"/>
</dbReference>
<dbReference type="GO" id="GO:0005576">
    <property type="term" value="C:extracellular region"/>
    <property type="evidence" value="ECO:0007669"/>
    <property type="project" value="UniProtKB-SubCell"/>
</dbReference>
<gene>
    <name evidence="15" type="ORF">TTEB3V08_LOCUS4773</name>
</gene>
<dbReference type="SUPFAM" id="SSF57424">
    <property type="entry name" value="LDL receptor-like module"/>
    <property type="match status" value="3"/>
</dbReference>
<dbReference type="Pfam" id="PF00057">
    <property type="entry name" value="Ldl_recept_a"/>
    <property type="match status" value="3"/>
</dbReference>
<feature type="disulfide bond" evidence="14">
    <location>
        <begin position="94"/>
        <end position="106"/>
    </location>
</feature>
<dbReference type="InterPro" id="IPR023415">
    <property type="entry name" value="LDLR_class-A_CS"/>
</dbReference>
<dbReference type="PRINTS" id="PR00261">
    <property type="entry name" value="LDLRECEPTOR"/>
</dbReference>
<feature type="disulfide bond" evidence="14">
    <location>
        <begin position="154"/>
        <end position="169"/>
    </location>
</feature>
<name>A0A7R9NU94_9NEOP</name>
<dbReference type="GO" id="GO:0005886">
    <property type="term" value="C:plasma membrane"/>
    <property type="evidence" value="ECO:0007669"/>
    <property type="project" value="UniProtKB-SubCell"/>
</dbReference>
<evidence type="ECO:0000256" key="14">
    <source>
        <dbReference type="PROSITE-ProRule" id="PRU00124"/>
    </source>
</evidence>
<dbReference type="GO" id="GO:0006897">
    <property type="term" value="P:endocytosis"/>
    <property type="evidence" value="ECO:0007669"/>
    <property type="project" value="UniProtKB-KW"/>
</dbReference>
<keyword evidence="12" id="KW-0675">Receptor</keyword>
<comment type="subcellular location">
    <subcellularLocation>
        <location evidence="1">Cell membrane</location>
        <topology evidence="1">Single-pass type I membrane protein</topology>
    </subcellularLocation>
    <subcellularLocation>
        <location evidence="2">Secreted</location>
    </subcellularLocation>
</comment>
<keyword evidence="4" id="KW-0964">Secreted</keyword>
<feature type="disulfide bond" evidence="14">
    <location>
        <begin position="113"/>
        <end position="128"/>
    </location>
</feature>
<dbReference type="AlphaFoldDB" id="A0A7R9NU94"/>
<dbReference type="SMART" id="SM00192">
    <property type="entry name" value="LDLa"/>
    <property type="match status" value="3"/>
</dbReference>
<keyword evidence="6" id="KW-0254">Endocytosis</keyword>
<evidence type="ECO:0000256" key="10">
    <source>
        <dbReference type="ARBA" id="ARBA00023136"/>
    </source>
</evidence>
<dbReference type="CDD" id="cd00112">
    <property type="entry name" value="LDLa"/>
    <property type="match status" value="3"/>
</dbReference>
<dbReference type="PROSITE" id="PS01209">
    <property type="entry name" value="LDLRA_1"/>
    <property type="match status" value="2"/>
</dbReference>
<evidence type="ECO:0000256" key="12">
    <source>
        <dbReference type="ARBA" id="ARBA00023170"/>
    </source>
</evidence>
<evidence type="ECO:0000256" key="13">
    <source>
        <dbReference type="ARBA" id="ARBA00023180"/>
    </source>
</evidence>
<evidence type="ECO:0000256" key="3">
    <source>
        <dbReference type="ARBA" id="ARBA00022475"/>
    </source>
</evidence>
<evidence type="ECO:0000256" key="2">
    <source>
        <dbReference type="ARBA" id="ARBA00004613"/>
    </source>
</evidence>
<dbReference type="PROSITE" id="PS50068">
    <property type="entry name" value="LDLRA_2"/>
    <property type="match status" value="3"/>
</dbReference>
<evidence type="ECO:0000256" key="11">
    <source>
        <dbReference type="ARBA" id="ARBA00023157"/>
    </source>
</evidence>
<organism evidence="15">
    <name type="scientific">Timema tahoe</name>
    <dbReference type="NCBI Taxonomy" id="61484"/>
    <lineage>
        <taxon>Eukaryota</taxon>
        <taxon>Metazoa</taxon>
        <taxon>Ecdysozoa</taxon>
        <taxon>Arthropoda</taxon>
        <taxon>Hexapoda</taxon>
        <taxon>Insecta</taxon>
        <taxon>Pterygota</taxon>
        <taxon>Neoptera</taxon>
        <taxon>Polyneoptera</taxon>
        <taxon>Phasmatodea</taxon>
        <taxon>Timematodea</taxon>
        <taxon>Timematoidea</taxon>
        <taxon>Timematidae</taxon>
        <taxon>Timema</taxon>
    </lineage>
</organism>
<comment type="caution">
    <text evidence="14">Lacks conserved residue(s) required for the propagation of feature annotation.</text>
</comment>
<keyword evidence="8" id="KW-0677">Repeat</keyword>
<dbReference type="FunFam" id="4.10.400.10:FF:000030">
    <property type="entry name" value="Sortilin related receptor 1"/>
    <property type="match status" value="1"/>
</dbReference>
<evidence type="ECO:0000256" key="7">
    <source>
        <dbReference type="ARBA" id="ARBA00022692"/>
    </source>
</evidence>
<feature type="disulfide bond" evidence="14">
    <location>
        <begin position="17"/>
        <end position="35"/>
    </location>
</feature>
<dbReference type="EMBL" id="OE001410">
    <property type="protein sequence ID" value="CAD7456756.1"/>
    <property type="molecule type" value="Genomic_DNA"/>
</dbReference>
<dbReference type="InterPro" id="IPR036055">
    <property type="entry name" value="LDL_receptor-like_sf"/>
</dbReference>
<evidence type="ECO:0000256" key="6">
    <source>
        <dbReference type="ARBA" id="ARBA00022583"/>
    </source>
</evidence>
<dbReference type="PANTHER" id="PTHR22722">
    <property type="entry name" value="LOW-DENSITY LIPOPROTEIN RECEPTOR-RELATED PROTEIN 2-RELATED"/>
    <property type="match status" value="1"/>
</dbReference>